<dbReference type="EMBL" id="JAFLWD010000027">
    <property type="protein sequence ID" value="MBO0440974.1"/>
    <property type="molecule type" value="Genomic_DNA"/>
</dbReference>
<accession>A0ABS3H0C6</accession>
<dbReference type="Proteomes" id="UP000664632">
    <property type="component" value="Unassembled WGS sequence"/>
</dbReference>
<comment type="caution">
    <text evidence="2">The sequence shown here is derived from an EMBL/GenBank/DDBJ whole genome shotgun (WGS) entry which is preliminary data.</text>
</comment>
<keyword evidence="3" id="KW-1185">Reference proteome</keyword>
<feature type="domain" description="Bacteriophage lysin" evidence="1">
    <location>
        <begin position="7"/>
        <end position="58"/>
    </location>
</feature>
<dbReference type="InterPro" id="IPR008044">
    <property type="entry name" value="Phage_lysin"/>
</dbReference>
<evidence type="ECO:0000259" key="1">
    <source>
        <dbReference type="Pfam" id="PF05382"/>
    </source>
</evidence>
<gene>
    <name evidence="2" type="ORF">JZO69_11425</name>
</gene>
<protein>
    <recommendedName>
        <fullName evidence="1">Bacteriophage lysin domain-containing protein</fullName>
    </recommendedName>
</protein>
<sequence>MPCLWAVFIWGDRGNSGGAAGHTGIFIDDNDNIIHCNYGFNGITVNNHDYIWEFNGQPLKPKQSTSKPQA</sequence>
<reference evidence="2 3" key="1">
    <citation type="submission" date="2021-03" db="EMBL/GenBank/DDBJ databases">
        <title>Enterococcal diversity collection.</title>
        <authorList>
            <person name="Gilmore M.S."/>
            <person name="Schwartzman J."/>
            <person name="Van Tyne D."/>
            <person name="Martin M."/>
            <person name="Earl A.M."/>
            <person name="Manson A.L."/>
            <person name="Straub T."/>
            <person name="Salamzade R."/>
            <person name="Saavedra J."/>
            <person name="Lebreton F."/>
            <person name="Prichula J."/>
            <person name="Schaufler K."/>
            <person name="Gaca A."/>
            <person name="Sgardioli B."/>
            <person name="Wagenaar J."/>
            <person name="Strong T."/>
        </authorList>
    </citation>
    <scope>NUCLEOTIDE SEQUENCE [LARGE SCALE GENOMIC DNA]</scope>
    <source>
        <strain evidence="2 3">DIV0869a</strain>
    </source>
</reference>
<evidence type="ECO:0000313" key="3">
    <source>
        <dbReference type="Proteomes" id="UP000664632"/>
    </source>
</evidence>
<organism evidence="2 3">
    <name type="scientific">Candidatus Enterococcus ikei</name>
    <dbReference type="NCBI Taxonomy" id="2815326"/>
    <lineage>
        <taxon>Bacteria</taxon>
        <taxon>Bacillati</taxon>
        <taxon>Bacillota</taxon>
        <taxon>Bacilli</taxon>
        <taxon>Lactobacillales</taxon>
        <taxon>Enterococcaceae</taxon>
        <taxon>Enterococcus</taxon>
    </lineage>
</organism>
<proteinExistence type="predicted"/>
<name>A0ABS3H0C6_9ENTE</name>
<evidence type="ECO:0000313" key="2">
    <source>
        <dbReference type="EMBL" id="MBO0440974.1"/>
    </source>
</evidence>
<dbReference type="Pfam" id="PF05382">
    <property type="entry name" value="Amidase_5"/>
    <property type="match status" value="1"/>
</dbReference>